<dbReference type="InterPro" id="IPR001736">
    <property type="entry name" value="PLipase_D/transphosphatidylase"/>
</dbReference>
<dbReference type="Proteomes" id="UP000077852">
    <property type="component" value="Unassembled WGS sequence"/>
</dbReference>
<evidence type="ECO:0000259" key="2">
    <source>
        <dbReference type="PROSITE" id="PS50035"/>
    </source>
</evidence>
<dbReference type="CDD" id="cd09111">
    <property type="entry name" value="PLDc_ymdC_like_1"/>
    <property type="match status" value="1"/>
</dbReference>
<evidence type="ECO:0000313" key="4">
    <source>
        <dbReference type="Proteomes" id="UP000077852"/>
    </source>
</evidence>
<feature type="domain" description="PLD phosphodiesterase" evidence="2">
    <location>
        <begin position="413"/>
        <end position="440"/>
    </location>
</feature>
<accession>A0AA91DNG9</accession>
<dbReference type="SMART" id="SM00155">
    <property type="entry name" value="PLDc"/>
    <property type="match status" value="2"/>
</dbReference>
<dbReference type="PANTHER" id="PTHR21248:SF12">
    <property type="entry name" value="CARDIOLIPIN SYNTHASE C"/>
    <property type="match status" value="1"/>
</dbReference>
<dbReference type="SUPFAM" id="SSF56024">
    <property type="entry name" value="Phospholipase D/nuclease"/>
    <property type="match status" value="2"/>
</dbReference>
<dbReference type="PROSITE" id="PS51257">
    <property type="entry name" value="PROKAR_LIPOPROTEIN"/>
    <property type="match status" value="1"/>
</dbReference>
<dbReference type="Gene3D" id="3.30.870.10">
    <property type="entry name" value="Endonuclease Chain A"/>
    <property type="match status" value="2"/>
</dbReference>
<dbReference type="RefSeq" id="WP_081268218.1">
    <property type="nucleotide sequence ID" value="NZ_LVHG01000044.1"/>
</dbReference>
<gene>
    <name evidence="3" type="ORF">A3K87_16400</name>
</gene>
<proteinExistence type="predicted"/>
<sequence>MSTTSRRLAAALLSLATVWVGGCATLSNPQPRPASYAIDDPGPTSLGKLARHSAEGAASGMSGFRLLPEAAFALDARVALIRHAERTIDVQYYLIRNDDVGLLLLKELRDAATRGVRVRLLVDDFYLGGEDEIFTALSSFPNVEVRLFNPLPSRASALPVRLAFSMFDLLRINHRMHNKLLVADNSFSVSGGRNLANEYFMRDMAANFIDLDVLASGPVVREMSRSFDLFWNSEQVWDVREVTRLALSTAEAQRRFDDIARTAAPDVPLNAHDVFGRPPVGQQFAHGHIDCHWAHARFYADNPGKLGLQHDLAYRGSVSEGAFDGISGSLQKVRILSPYFVPGPAGMSVLKQLVDEGRQVTVITNSLGSTDEPLTYAGYERYRAAMLKIGVSVYEIAPEGTARTRRFGDFGKSISRLHAKVALIDSDRIFIGSMNLDHRSAAINTELGLIIDSPEMVKEFDELLAAEHIELGYRLRLSPDGHGVQWVGHGEDGRYVVYEDVPGNFMWLRLKNWFLFPLLGEELL</sequence>
<protein>
    <submittedName>
        <fullName evidence="3">Phospholipase</fullName>
    </submittedName>
</protein>
<keyword evidence="1" id="KW-0732">Signal</keyword>
<dbReference type="EMBL" id="LVHG01000044">
    <property type="protein sequence ID" value="OAK63680.1"/>
    <property type="molecule type" value="Genomic_DNA"/>
</dbReference>
<evidence type="ECO:0000313" key="3">
    <source>
        <dbReference type="EMBL" id="OAK63680.1"/>
    </source>
</evidence>
<dbReference type="AlphaFoldDB" id="A0AA91DNG9"/>
<dbReference type="CDD" id="cd09113">
    <property type="entry name" value="PLDc_ymdC_like_2"/>
    <property type="match status" value="1"/>
</dbReference>
<feature type="signal peptide" evidence="1">
    <location>
        <begin position="1"/>
        <end position="23"/>
    </location>
</feature>
<organism evidence="3 4">
    <name type="scientific">Variovorax paradoxus</name>
    <dbReference type="NCBI Taxonomy" id="34073"/>
    <lineage>
        <taxon>Bacteria</taxon>
        <taxon>Pseudomonadati</taxon>
        <taxon>Pseudomonadota</taxon>
        <taxon>Betaproteobacteria</taxon>
        <taxon>Burkholderiales</taxon>
        <taxon>Comamonadaceae</taxon>
        <taxon>Variovorax</taxon>
    </lineage>
</organism>
<dbReference type="Pfam" id="PF13091">
    <property type="entry name" value="PLDc_2"/>
    <property type="match status" value="2"/>
</dbReference>
<dbReference type="PROSITE" id="PS50035">
    <property type="entry name" value="PLD"/>
    <property type="match status" value="2"/>
</dbReference>
<dbReference type="InterPro" id="IPR025202">
    <property type="entry name" value="PLD-like_dom"/>
</dbReference>
<feature type="domain" description="PLD phosphodiesterase" evidence="2">
    <location>
        <begin position="172"/>
        <end position="199"/>
    </location>
</feature>
<comment type="caution">
    <text evidence="3">The sequence shown here is derived from an EMBL/GenBank/DDBJ whole genome shotgun (WGS) entry which is preliminary data.</text>
</comment>
<feature type="chain" id="PRO_5041713054" evidence="1">
    <location>
        <begin position="24"/>
        <end position="524"/>
    </location>
</feature>
<dbReference type="PANTHER" id="PTHR21248">
    <property type="entry name" value="CARDIOLIPIN SYNTHASE"/>
    <property type="match status" value="1"/>
</dbReference>
<name>A0AA91DNG9_VARPD</name>
<dbReference type="GO" id="GO:0030572">
    <property type="term" value="F:phosphatidyltransferase activity"/>
    <property type="evidence" value="ECO:0007669"/>
    <property type="project" value="UniProtKB-ARBA"/>
</dbReference>
<reference evidence="3 4" key="1">
    <citation type="submission" date="2016-03" db="EMBL/GenBank/DDBJ databases">
        <title>Genome sequence of Variovorax paradoxus KB5.</title>
        <authorList>
            <person name="Jeong H."/>
            <person name="Hong C.E."/>
            <person name="Jo S.H."/>
            <person name="Park J.M."/>
        </authorList>
    </citation>
    <scope>NUCLEOTIDE SEQUENCE [LARGE SCALE GENOMIC DNA]</scope>
    <source>
        <strain evidence="3 4">KB5</strain>
    </source>
</reference>
<dbReference type="GO" id="GO:0032049">
    <property type="term" value="P:cardiolipin biosynthetic process"/>
    <property type="evidence" value="ECO:0007669"/>
    <property type="project" value="UniProtKB-ARBA"/>
</dbReference>
<evidence type="ECO:0000256" key="1">
    <source>
        <dbReference type="SAM" id="SignalP"/>
    </source>
</evidence>